<dbReference type="AlphaFoldDB" id="A0A6A0BE08"/>
<sequence length="58" mass="6769">MIKSRFGEIFLMILNEIQIELDILLIGKNKNTKTVLSWYFLIKAGLLFEKMCDCPAFN</sequence>
<name>A0A6A0BE08_9LACT</name>
<organism evidence="1 2">
    <name type="scientific">Pseudolactococcus hodotermopsidis</name>
    <dbReference type="NCBI Taxonomy" id="2709157"/>
    <lineage>
        <taxon>Bacteria</taxon>
        <taxon>Bacillati</taxon>
        <taxon>Bacillota</taxon>
        <taxon>Bacilli</taxon>
        <taxon>Lactobacillales</taxon>
        <taxon>Streptococcaceae</taxon>
        <taxon>Pseudolactococcus</taxon>
    </lineage>
</organism>
<gene>
    <name evidence="1" type="ORF">Hs30E_12650</name>
</gene>
<accession>A0A6A0BE08</accession>
<comment type="caution">
    <text evidence="1">The sequence shown here is derived from an EMBL/GenBank/DDBJ whole genome shotgun (WGS) entry which is preliminary data.</text>
</comment>
<dbReference type="EMBL" id="BLLI01000036">
    <property type="protein sequence ID" value="GFH42714.1"/>
    <property type="molecule type" value="Genomic_DNA"/>
</dbReference>
<dbReference type="Proteomes" id="UP000480303">
    <property type="component" value="Unassembled WGS sequence"/>
</dbReference>
<reference evidence="1 2" key="1">
    <citation type="submission" date="2020-02" db="EMBL/GenBank/DDBJ databases">
        <title>Draft genome sequence of Lactococcus sp. Hs30E4-3.</title>
        <authorList>
            <person name="Noda S."/>
            <person name="Yuki M."/>
            <person name="Ohkuma M."/>
        </authorList>
    </citation>
    <scope>NUCLEOTIDE SEQUENCE [LARGE SCALE GENOMIC DNA]</scope>
    <source>
        <strain evidence="1 2">Hs30E4-3</strain>
    </source>
</reference>
<evidence type="ECO:0000313" key="1">
    <source>
        <dbReference type="EMBL" id="GFH42714.1"/>
    </source>
</evidence>
<proteinExistence type="predicted"/>
<protein>
    <submittedName>
        <fullName evidence="1">Uncharacterized protein</fullName>
    </submittedName>
</protein>
<evidence type="ECO:0000313" key="2">
    <source>
        <dbReference type="Proteomes" id="UP000480303"/>
    </source>
</evidence>
<keyword evidence="2" id="KW-1185">Reference proteome</keyword>